<dbReference type="InterPro" id="IPR001766">
    <property type="entry name" value="Fork_head_dom"/>
</dbReference>
<gene>
    <name evidence="13" type="primary">LOC115827021</name>
</gene>
<feature type="compositionally biased region" description="Polar residues" evidence="10">
    <location>
        <begin position="294"/>
        <end position="304"/>
    </location>
</feature>
<evidence type="ECO:0000256" key="1">
    <source>
        <dbReference type="ARBA" id="ARBA00004123"/>
    </source>
</evidence>
<dbReference type="GO" id="GO:0000981">
    <property type="term" value="F:DNA-binding transcription factor activity, RNA polymerase II-specific"/>
    <property type="evidence" value="ECO:0007669"/>
    <property type="project" value="TreeGrafter"/>
</dbReference>
<dbReference type="CDD" id="cd20023">
    <property type="entry name" value="FH_FOXJ1"/>
    <property type="match status" value="1"/>
</dbReference>
<evidence type="ECO:0000259" key="11">
    <source>
        <dbReference type="PROSITE" id="PS50039"/>
    </source>
</evidence>
<keyword evidence="3" id="KW-0805">Transcription regulation</keyword>
<evidence type="ECO:0000256" key="5">
    <source>
        <dbReference type="ARBA" id="ARBA00023159"/>
    </source>
</evidence>
<dbReference type="OrthoDB" id="5954824at2759"/>
<dbReference type="GeneID" id="115827021"/>
<dbReference type="PANTHER" id="PTHR46805">
    <property type="entry name" value="FORKHEAD BOX PROTEIN J1"/>
    <property type="match status" value="1"/>
</dbReference>
<keyword evidence="5" id="KW-0010">Activator</keyword>
<evidence type="ECO:0000256" key="3">
    <source>
        <dbReference type="ARBA" id="ARBA00023015"/>
    </source>
</evidence>
<dbReference type="InterPro" id="IPR047512">
    <property type="entry name" value="FH_FOXJ1"/>
</dbReference>
<dbReference type="RefSeq" id="XP_030646836.1">
    <property type="nucleotide sequence ID" value="XM_030790976.1"/>
</dbReference>
<keyword evidence="4 9" id="KW-0238">DNA-binding</keyword>
<comment type="similarity">
    <text evidence="8">Belongs to the FOXJ1 family.</text>
</comment>
<dbReference type="InterPro" id="IPR036390">
    <property type="entry name" value="WH_DNA-bd_sf"/>
</dbReference>
<dbReference type="InterPro" id="IPR036388">
    <property type="entry name" value="WH-like_DNA-bd_sf"/>
</dbReference>
<reference evidence="13" key="1">
    <citation type="submission" date="2025-08" db="UniProtKB">
        <authorList>
            <consortium name="RefSeq"/>
        </authorList>
    </citation>
    <scope>IDENTIFICATION</scope>
</reference>
<evidence type="ECO:0000256" key="10">
    <source>
        <dbReference type="SAM" id="MobiDB-lite"/>
    </source>
</evidence>
<feature type="DNA-binding region" description="Fork-head" evidence="9">
    <location>
        <begin position="146"/>
        <end position="240"/>
    </location>
</feature>
<dbReference type="FunFam" id="1.10.10.10:FF:000030">
    <property type="entry name" value="Forkhead box protein K2"/>
    <property type="match status" value="1"/>
</dbReference>
<dbReference type="Pfam" id="PF00250">
    <property type="entry name" value="Forkhead"/>
    <property type="match status" value="1"/>
</dbReference>
<evidence type="ECO:0000313" key="12">
    <source>
        <dbReference type="Proteomes" id="UP000504632"/>
    </source>
</evidence>
<comment type="subcellular location">
    <subcellularLocation>
        <location evidence="1 9">Nucleus</location>
    </subcellularLocation>
</comment>
<keyword evidence="12" id="KW-1185">Reference proteome</keyword>
<dbReference type="PANTHER" id="PTHR46805:SF3">
    <property type="entry name" value="FORKHEAD BOX PROTEIN J1-B"/>
    <property type="match status" value="1"/>
</dbReference>
<dbReference type="InterPro" id="IPR047513">
    <property type="entry name" value="FOXJ1"/>
</dbReference>
<organism evidence="12 13">
    <name type="scientific">Chanos chanos</name>
    <name type="common">Milkfish</name>
    <name type="synonym">Mugil chanos</name>
    <dbReference type="NCBI Taxonomy" id="29144"/>
    <lineage>
        <taxon>Eukaryota</taxon>
        <taxon>Metazoa</taxon>
        <taxon>Chordata</taxon>
        <taxon>Craniata</taxon>
        <taxon>Vertebrata</taxon>
        <taxon>Euteleostomi</taxon>
        <taxon>Actinopterygii</taxon>
        <taxon>Neopterygii</taxon>
        <taxon>Teleostei</taxon>
        <taxon>Ostariophysi</taxon>
        <taxon>Gonorynchiformes</taxon>
        <taxon>Chanidae</taxon>
        <taxon>Chanos</taxon>
    </lineage>
</organism>
<proteinExistence type="inferred from homology"/>
<dbReference type="AlphaFoldDB" id="A0A6J2WRW2"/>
<evidence type="ECO:0000256" key="9">
    <source>
        <dbReference type="PROSITE-ProRule" id="PRU00089"/>
    </source>
</evidence>
<evidence type="ECO:0000256" key="7">
    <source>
        <dbReference type="ARBA" id="ARBA00023242"/>
    </source>
</evidence>
<dbReference type="Gene3D" id="1.10.10.10">
    <property type="entry name" value="Winged helix-like DNA-binding domain superfamily/Winged helix DNA-binding domain"/>
    <property type="match status" value="1"/>
</dbReference>
<name>A0A6J2WRW2_CHACN</name>
<dbReference type="GO" id="GO:0005634">
    <property type="term" value="C:nucleus"/>
    <property type="evidence" value="ECO:0007669"/>
    <property type="project" value="UniProtKB-SubCell"/>
</dbReference>
<keyword evidence="7 9" id="KW-0539">Nucleus</keyword>
<dbReference type="GO" id="GO:0003146">
    <property type="term" value="P:heart jogging"/>
    <property type="evidence" value="ECO:0007669"/>
    <property type="project" value="UniProtKB-ARBA"/>
</dbReference>
<dbReference type="PROSITE" id="PS00657">
    <property type="entry name" value="FORK_HEAD_1"/>
    <property type="match status" value="1"/>
</dbReference>
<dbReference type="GO" id="GO:0001947">
    <property type="term" value="P:heart looping"/>
    <property type="evidence" value="ECO:0007669"/>
    <property type="project" value="UniProtKB-ARBA"/>
</dbReference>
<accession>A0A6J2WRW2</accession>
<dbReference type="PROSITE" id="PS00658">
    <property type="entry name" value="FORK_HEAD_2"/>
    <property type="match status" value="1"/>
</dbReference>
<dbReference type="InterPro" id="IPR030456">
    <property type="entry name" value="TF_fork_head_CS_2"/>
</dbReference>
<dbReference type="GO" id="GO:0000978">
    <property type="term" value="F:RNA polymerase II cis-regulatory region sequence-specific DNA binding"/>
    <property type="evidence" value="ECO:0007669"/>
    <property type="project" value="TreeGrafter"/>
</dbReference>
<protein>
    <submittedName>
        <fullName evidence="13">Forkhead box protein J1-B-like</fullName>
    </submittedName>
</protein>
<keyword evidence="2" id="KW-0970">Cilium biogenesis/degradation</keyword>
<evidence type="ECO:0000313" key="13">
    <source>
        <dbReference type="RefSeq" id="XP_030646836.1"/>
    </source>
</evidence>
<dbReference type="SMART" id="SM00339">
    <property type="entry name" value="FH"/>
    <property type="match status" value="1"/>
</dbReference>
<feature type="compositionally biased region" description="Basic residues" evidence="10">
    <location>
        <begin position="278"/>
        <end position="290"/>
    </location>
</feature>
<evidence type="ECO:0000256" key="6">
    <source>
        <dbReference type="ARBA" id="ARBA00023163"/>
    </source>
</evidence>
<dbReference type="GO" id="GO:0060271">
    <property type="term" value="P:cilium assembly"/>
    <property type="evidence" value="ECO:0007669"/>
    <property type="project" value="UniProtKB-ARBA"/>
</dbReference>
<feature type="region of interest" description="Disordered" evidence="10">
    <location>
        <begin position="65"/>
        <end position="92"/>
    </location>
</feature>
<feature type="domain" description="Fork-head" evidence="11">
    <location>
        <begin position="146"/>
        <end position="240"/>
    </location>
</feature>
<evidence type="ECO:0000256" key="2">
    <source>
        <dbReference type="ARBA" id="ARBA00022794"/>
    </source>
</evidence>
<dbReference type="SUPFAM" id="SSF46785">
    <property type="entry name" value="Winged helix' DNA-binding domain"/>
    <property type="match status" value="1"/>
</dbReference>
<evidence type="ECO:0000256" key="8">
    <source>
        <dbReference type="ARBA" id="ARBA00034770"/>
    </source>
</evidence>
<evidence type="ECO:0000256" key="4">
    <source>
        <dbReference type="ARBA" id="ARBA00023125"/>
    </source>
</evidence>
<sequence length="459" mass="52086">MPILSVQEVATKFKETWMMCHPEDRSNVNGSVYLDDSLTSLQWLQDFSIQSATLGNLPSSSFCSQQVPYKHPQGTDSPASPPAGDTAATCMPRSFENPVPTSALASRSHLNFSHQEQASNYAHQKPVTLPPSPLAEVDYRTNPLVKPPYSYATLICMAMQANKKNKIALSAIYNWITENFCYYRHADPSWQNSIRHNLSLNKCFIKVPRQKDEPGKGGFWQIDPQYANMFVNGIFKRRRMPASHVNTHRHSSPWLCKGQNVQDFAQVDYSCRGPVMEKKHKQPTLRHSPKWAKISQSPPLTPESNESETSKGDPDWGSMFDDVLMGNNGTFEDFDLNTALNSLGCGVDPSQECWRFVDQNKWCLAGPDQSSKYMEMTDTVNWNLEEVQHQQLTDLQQPLSFAFPCQSEDMTLFSDQQIYPLEEIKEEMQAVPISSDHSLSFCDGVFNNIQSWERPDSYV</sequence>
<feature type="region of interest" description="Disordered" evidence="10">
    <location>
        <begin position="278"/>
        <end position="318"/>
    </location>
</feature>
<dbReference type="InParanoid" id="A0A6J2WRW2"/>
<dbReference type="Proteomes" id="UP000504632">
    <property type="component" value="Chromosome 13"/>
</dbReference>
<dbReference type="InterPro" id="IPR018122">
    <property type="entry name" value="TF_fork_head_CS_1"/>
</dbReference>
<keyword evidence="6" id="KW-0804">Transcription</keyword>
<dbReference type="PROSITE" id="PS50039">
    <property type="entry name" value="FORK_HEAD_3"/>
    <property type="match status" value="1"/>
</dbReference>
<dbReference type="PRINTS" id="PR00053">
    <property type="entry name" value="FORKHEAD"/>
</dbReference>